<name>A0A660LIC0_9ACTN</name>
<dbReference type="Gene3D" id="3.10.180.10">
    <property type="entry name" value="2,3-Dihydroxybiphenyl 1,2-Dioxygenase, domain 1"/>
    <property type="match status" value="1"/>
</dbReference>
<protein>
    <submittedName>
        <fullName evidence="2">Glyoxalase/bleomycin resistance protein/dioxygenase superfamily protein</fullName>
    </submittedName>
</protein>
<evidence type="ECO:0000313" key="3">
    <source>
        <dbReference type="Proteomes" id="UP000278962"/>
    </source>
</evidence>
<dbReference type="InterPro" id="IPR004360">
    <property type="entry name" value="Glyas_Fos-R_dOase_dom"/>
</dbReference>
<dbReference type="Pfam" id="PF00903">
    <property type="entry name" value="Glyoxalase"/>
    <property type="match status" value="1"/>
</dbReference>
<feature type="domain" description="VOC" evidence="1">
    <location>
        <begin position="4"/>
        <end position="113"/>
    </location>
</feature>
<evidence type="ECO:0000259" key="1">
    <source>
        <dbReference type="PROSITE" id="PS51819"/>
    </source>
</evidence>
<sequence>MFRGIGRMVVGVSDQDEALAFYRDVLGFVVLHDSDEEGFRYLHMGVPGQPGTGIWLMPGAAEHDRPLLVLFTEDLAGVVSALERHGVERWAQTATSLHFRDCCGNVIVAAVES</sequence>
<dbReference type="SUPFAM" id="SSF54593">
    <property type="entry name" value="Glyoxalase/Bleomycin resistance protein/Dihydroxybiphenyl dioxygenase"/>
    <property type="match status" value="1"/>
</dbReference>
<dbReference type="Proteomes" id="UP000278962">
    <property type="component" value="Unassembled WGS sequence"/>
</dbReference>
<gene>
    <name evidence="2" type="ORF">C8N24_3663</name>
</gene>
<dbReference type="EMBL" id="RBIL01000001">
    <property type="protein sequence ID" value="RKQ93790.1"/>
    <property type="molecule type" value="Genomic_DNA"/>
</dbReference>
<keyword evidence="2" id="KW-0560">Oxidoreductase</keyword>
<organism evidence="2 3">
    <name type="scientific">Solirubrobacter pauli</name>
    <dbReference type="NCBI Taxonomy" id="166793"/>
    <lineage>
        <taxon>Bacteria</taxon>
        <taxon>Bacillati</taxon>
        <taxon>Actinomycetota</taxon>
        <taxon>Thermoleophilia</taxon>
        <taxon>Solirubrobacterales</taxon>
        <taxon>Solirubrobacteraceae</taxon>
        <taxon>Solirubrobacter</taxon>
    </lineage>
</organism>
<dbReference type="PROSITE" id="PS51819">
    <property type="entry name" value="VOC"/>
    <property type="match status" value="1"/>
</dbReference>
<reference evidence="2 3" key="1">
    <citation type="submission" date="2018-10" db="EMBL/GenBank/DDBJ databases">
        <title>Genomic Encyclopedia of Archaeal and Bacterial Type Strains, Phase II (KMG-II): from individual species to whole genera.</title>
        <authorList>
            <person name="Goeker M."/>
        </authorList>
    </citation>
    <scope>NUCLEOTIDE SEQUENCE [LARGE SCALE GENOMIC DNA]</scope>
    <source>
        <strain evidence="2 3">DSM 14954</strain>
    </source>
</reference>
<keyword evidence="3" id="KW-1185">Reference proteome</keyword>
<proteinExistence type="predicted"/>
<dbReference type="OrthoDB" id="197463at2"/>
<evidence type="ECO:0000313" key="2">
    <source>
        <dbReference type="EMBL" id="RKQ93790.1"/>
    </source>
</evidence>
<comment type="caution">
    <text evidence="2">The sequence shown here is derived from an EMBL/GenBank/DDBJ whole genome shotgun (WGS) entry which is preliminary data.</text>
</comment>
<dbReference type="InterPro" id="IPR037523">
    <property type="entry name" value="VOC_core"/>
</dbReference>
<dbReference type="AlphaFoldDB" id="A0A660LIC0"/>
<dbReference type="RefSeq" id="WP_121252229.1">
    <property type="nucleotide sequence ID" value="NZ_RBIL01000001.1"/>
</dbReference>
<accession>A0A660LIC0</accession>
<keyword evidence="2" id="KW-0223">Dioxygenase</keyword>
<dbReference type="GO" id="GO:0051213">
    <property type="term" value="F:dioxygenase activity"/>
    <property type="evidence" value="ECO:0007669"/>
    <property type="project" value="UniProtKB-KW"/>
</dbReference>
<dbReference type="InterPro" id="IPR029068">
    <property type="entry name" value="Glyas_Bleomycin-R_OHBP_Dase"/>
</dbReference>